<dbReference type="InterPro" id="IPR003594">
    <property type="entry name" value="HATPase_dom"/>
</dbReference>
<dbReference type="InterPro" id="IPR036890">
    <property type="entry name" value="HATPase_C_sf"/>
</dbReference>
<dbReference type="RefSeq" id="WP_075442201.1">
    <property type="nucleotide sequence ID" value="NZ_FOQK01000003.1"/>
</dbReference>
<reference evidence="3 4" key="1">
    <citation type="submission" date="2016-10" db="EMBL/GenBank/DDBJ databases">
        <authorList>
            <person name="de Groot N.N."/>
        </authorList>
    </citation>
    <scope>NUCLEOTIDE SEQUENCE [LARGE SCALE GENOMIC DNA]</scope>
    <source>
        <strain evidence="3 4">Z108</strain>
    </source>
</reference>
<accession>A0A1I3CFX1</accession>
<keyword evidence="1" id="KW-0723">Serine/threonine-protein kinase</keyword>
<dbReference type="EMBL" id="FOQK01000003">
    <property type="protein sequence ID" value="SFH73387.1"/>
    <property type="molecule type" value="Genomic_DNA"/>
</dbReference>
<protein>
    <submittedName>
        <fullName evidence="3">Anti-sigma regulatory factor (Ser/Thr protein kinase)</fullName>
    </submittedName>
</protein>
<dbReference type="OrthoDB" id="9792240at2"/>
<feature type="domain" description="Histidine kinase/HSP90-like ATPase" evidence="2">
    <location>
        <begin position="10"/>
        <end position="135"/>
    </location>
</feature>
<evidence type="ECO:0000256" key="1">
    <source>
        <dbReference type="ARBA" id="ARBA00022527"/>
    </source>
</evidence>
<dbReference type="InterPro" id="IPR050267">
    <property type="entry name" value="Anti-sigma-factor_SerPK"/>
</dbReference>
<evidence type="ECO:0000259" key="2">
    <source>
        <dbReference type="Pfam" id="PF13581"/>
    </source>
</evidence>
<dbReference type="PANTHER" id="PTHR35526:SF6">
    <property type="entry name" value="SLR1861 PROTEIN"/>
    <property type="match status" value="1"/>
</dbReference>
<dbReference type="Gene3D" id="3.30.565.10">
    <property type="entry name" value="Histidine kinase-like ATPase, C-terminal domain"/>
    <property type="match status" value="1"/>
</dbReference>
<dbReference type="AlphaFoldDB" id="A0A1I3CFX1"/>
<evidence type="ECO:0000313" key="4">
    <source>
        <dbReference type="Proteomes" id="UP000183639"/>
    </source>
</evidence>
<dbReference type="GO" id="GO:0004674">
    <property type="term" value="F:protein serine/threonine kinase activity"/>
    <property type="evidence" value="ECO:0007669"/>
    <property type="project" value="UniProtKB-KW"/>
</dbReference>
<gene>
    <name evidence="3" type="ORF">SAMN04487861_103113</name>
</gene>
<proteinExistence type="predicted"/>
<keyword evidence="3" id="KW-0808">Transferase</keyword>
<evidence type="ECO:0000313" key="3">
    <source>
        <dbReference type="EMBL" id="SFH73387.1"/>
    </source>
</evidence>
<sequence length="142" mass="15866">MKQEEIVLDADIQNLARLNDWLDAFMALAAISSRERSQLEVAVEEIFVNIASYAYAPQTGQVVVAGKVTEDPAAIELIFMDAGRPFDPLARDDPATDVDLKDREIGGWGIFLVKKIMDEVSYRREDGKNILALRKTLLPQES</sequence>
<dbReference type="Proteomes" id="UP000183639">
    <property type="component" value="Unassembled WGS sequence"/>
</dbReference>
<dbReference type="CDD" id="cd16936">
    <property type="entry name" value="HATPase_RsbW-like"/>
    <property type="match status" value="1"/>
</dbReference>
<dbReference type="PANTHER" id="PTHR35526">
    <property type="entry name" value="ANTI-SIGMA-F FACTOR RSBW-RELATED"/>
    <property type="match status" value="1"/>
</dbReference>
<keyword evidence="3" id="KW-0418">Kinase</keyword>
<organism evidence="3 4">
    <name type="scientific">Selenomonas ruminantium</name>
    <dbReference type="NCBI Taxonomy" id="971"/>
    <lineage>
        <taxon>Bacteria</taxon>
        <taxon>Bacillati</taxon>
        <taxon>Bacillota</taxon>
        <taxon>Negativicutes</taxon>
        <taxon>Selenomonadales</taxon>
        <taxon>Selenomonadaceae</taxon>
        <taxon>Selenomonas</taxon>
    </lineage>
</organism>
<name>A0A1I3CFX1_SELRU</name>
<dbReference type="Pfam" id="PF13581">
    <property type="entry name" value="HATPase_c_2"/>
    <property type="match status" value="1"/>
</dbReference>